<gene>
    <name evidence="5" type="ORF">NK118_08895</name>
</gene>
<dbReference type="InterPro" id="IPR037923">
    <property type="entry name" value="HTH-like"/>
</dbReference>
<feature type="domain" description="HTH araC/xylS-type" evidence="4">
    <location>
        <begin position="193"/>
        <end position="290"/>
    </location>
</feature>
<dbReference type="Gene3D" id="1.10.10.60">
    <property type="entry name" value="Homeodomain-like"/>
    <property type="match status" value="2"/>
</dbReference>
<dbReference type="InterPro" id="IPR003313">
    <property type="entry name" value="AraC-bd"/>
</dbReference>
<dbReference type="RefSeq" id="WP_262069248.1">
    <property type="nucleotide sequence ID" value="NZ_JAMXOC010000012.1"/>
</dbReference>
<accession>A0ABT1EKS2</accession>
<proteinExistence type="predicted"/>
<organism evidence="5 6">
    <name type="scientific">Ohessyouella blattaphilus</name>
    <dbReference type="NCBI Taxonomy" id="2949333"/>
    <lineage>
        <taxon>Bacteria</taxon>
        <taxon>Bacillati</taxon>
        <taxon>Bacillota</taxon>
        <taxon>Clostridia</taxon>
        <taxon>Lachnospirales</taxon>
        <taxon>Lachnospiraceae</taxon>
        <taxon>Ohessyouella</taxon>
    </lineage>
</organism>
<protein>
    <submittedName>
        <fullName evidence="5">AraC family transcriptional regulator</fullName>
    </submittedName>
</protein>
<dbReference type="InterPro" id="IPR014710">
    <property type="entry name" value="RmlC-like_jellyroll"/>
</dbReference>
<dbReference type="EMBL" id="JAMZFV010000012">
    <property type="protein sequence ID" value="MCP1110367.1"/>
    <property type="molecule type" value="Genomic_DNA"/>
</dbReference>
<dbReference type="PANTHER" id="PTHR43280:SF34">
    <property type="entry name" value="ARAC-FAMILY TRANSCRIPTIONAL REGULATOR"/>
    <property type="match status" value="1"/>
</dbReference>
<keyword evidence="6" id="KW-1185">Reference proteome</keyword>
<evidence type="ECO:0000256" key="3">
    <source>
        <dbReference type="ARBA" id="ARBA00023163"/>
    </source>
</evidence>
<dbReference type="SMART" id="SM00342">
    <property type="entry name" value="HTH_ARAC"/>
    <property type="match status" value="1"/>
</dbReference>
<reference evidence="5 6" key="1">
    <citation type="journal article" date="2022" name="Genome Biol. Evol.">
        <title>Host diet, physiology and behaviors set the stage for Lachnospiraceae cladogenesis.</title>
        <authorList>
            <person name="Vera-Ponce De Leon A."/>
            <person name="Schneider M."/>
            <person name="Jahnes B.C."/>
            <person name="Sadowski V."/>
            <person name="Camuy-Velez L.A."/>
            <person name="Duan J."/>
            <person name="Sabree Z.L."/>
        </authorList>
    </citation>
    <scope>NUCLEOTIDE SEQUENCE [LARGE SCALE GENOMIC DNA]</scope>
    <source>
        <strain evidence="5 6">PAL227</strain>
    </source>
</reference>
<sequence length="292" mass="33604">MQILDSCKTAITNAIDGKSFAIAHLYKDETPMSIHIHDCYEIYYSISGGEQFLIDDRFYDFAPGDIFFINQYESHYLSKIVPHCHERIIISISPDFLTRYSTPQTDLNQCFTFRDPLLGHRLSLNAEEQKYFTFFYNKLRDNEGYGSDIVDTATFLEFMTFLNKAYLSRSKSSREAKSPEQSTQLASNHAQTDRILSYINENIENELTIDSIAKEFALSASYLCRIFKNDTGTTINKYITAKRITYAKNLLAEGMTAQEACTLSGFNDYSNFYKAFTKAVGISPRKYGRYRN</sequence>
<dbReference type="PROSITE" id="PS01124">
    <property type="entry name" value="HTH_ARAC_FAMILY_2"/>
    <property type="match status" value="1"/>
</dbReference>
<evidence type="ECO:0000256" key="2">
    <source>
        <dbReference type="ARBA" id="ARBA00023125"/>
    </source>
</evidence>
<name>A0ABT1EKS2_9FIRM</name>
<dbReference type="InterPro" id="IPR009057">
    <property type="entry name" value="Homeodomain-like_sf"/>
</dbReference>
<keyword evidence="2" id="KW-0238">DNA-binding</keyword>
<keyword evidence="3" id="KW-0804">Transcription</keyword>
<evidence type="ECO:0000313" key="5">
    <source>
        <dbReference type="EMBL" id="MCP1110367.1"/>
    </source>
</evidence>
<dbReference type="Pfam" id="PF12833">
    <property type="entry name" value="HTH_18"/>
    <property type="match status" value="1"/>
</dbReference>
<keyword evidence="1" id="KW-0805">Transcription regulation</keyword>
<dbReference type="SUPFAM" id="SSF51215">
    <property type="entry name" value="Regulatory protein AraC"/>
    <property type="match status" value="1"/>
</dbReference>
<dbReference type="Gene3D" id="2.60.120.10">
    <property type="entry name" value="Jelly Rolls"/>
    <property type="match status" value="1"/>
</dbReference>
<dbReference type="PANTHER" id="PTHR43280">
    <property type="entry name" value="ARAC-FAMILY TRANSCRIPTIONAL REGULATOR"/>
    <property type="match status" value="1"/>
</dbReference>
<comment type="caution">
    <text evidence="5">The sequence shown here is derived from an EMBL/GenBank/DDBJ whole genome shotgun (WGS) entry which is preliminary data.</text>
</comment>
<dbReference type="Proteomes" id="UP001523565">
    <property type="component" value="Unassembled WGS sequence"/>
</dbReference>
<dbReference type="SUPFAM" id="SSF46689">
    <property type="entry name" value="Homeodomain-like"/>
    <property type="match status" value="2"/>
</dbReference>
<evidence type="ECO:0000259" key="4">
    <source>
        <dbReference type="PROSITE" id="PS01124"/>
    </source>
</evidence>
<evidence type="ECO:0000256" key="1">
    <source>
        <dbReference type="ARBA" id="ARBA00023015"/>
    </source>
</evidence>
<dbReference type="Pfam" id="PF02311">
    <property type="entry name" value="AraC_binding"/>
    <property type="match status" value="1"/>
</dbReference>
<evidence type="ECO:0000313" key="6">
    <source>
        <dbReference type="Proteomes" id="UP001523565"/>
    </source>
</evidence>
<dbReference type="InterPro" id="IPR018060">
    <property type="entry name" value="HTH_AraC"/>
</dbReference>